<keyword evidence="4" id="KW-0039">Anion exchange</keyword>
<comment type="subcellular location">
    <subcellularLocation>
        <location evidence="1">Membrane</location>
        <topology evidence="1">Multi-pass membrane protein</topology>
    </subcellularLocation>
</comment>
<dbReference type="Proteomes" id="UP001151752">
    <property type="component" value="Chromosome 6"/>
</dbReference>
<dbReference type="GO" id="GO:0050801">
    <property type="term" value="P:monoatomic ion homeostasis"/>
    <property type="evidence" value="ECO:0007669"/>
    <property type="project" value="TreeGrafter"/>
</dbReference>
<dbReference type="InterPro" id="IPR011531">
    <property type="entry name" value="HCO3_transpt-like_TM_dom"/>
</dbReference>
<dbReference type="EMBL" id="JAPFFM010000009">
    <property type="protein sequence ID" value="KAJ6745482.1"/>
    <property type="molecule type" value="Genomic_DNA"/>
</dbReference>
<keyword evidence="7 8" id="KW-0472">Membrane</keyword>
<evidence type="ECO:0000259" key="9">
    <source>
        <dbReference type="Pfam" id="PF00955"/>
    </source>
</evidence>
<keyword evidence="11" id="KW-1185">Reference proteome</keyword>
<reference evidence="10" key="1">
    <citation type="submission" date="2022-11" db="EMBL/GenBank/DDBJ databases">
        <authorList>
            <person name="Hyden B.L."/>
            <person name="Feng K."/>
            <person name="Yates T."/>
            <person name="Jawdy S."/>
            <person name="Smart L.B."/>
            <person name="Muchero W."/>
        </authorList>
    </citation>
    <scope>NUCLEOTIDE SEQUENCE</scope>
    <source>
        <tissue evidence="10">Shoot tip</tissue>
    </source>
</reference>
<dbReference type="GO" id="GO:0006820">
    <property type="term" value="P:monoatomic anion transport"/>
    <property type="evidence" value="ECO:0007669"/>
    <property type="project" value="InterPro"/>
</dbReference>
<evidence type="ECO:0000313" key="10">
    <source>
        <dbReference type="EMBL" id="KAJ6745482.1"/>
    </source>
</evidence>
<keyword evidence="3" id="KW-0813">Transport</keyword>
<feature type="transmembrane region" description="Helical" evidence="8">
    <location>
        <begin position="196"/>
        <end position="215"/>
    </location>
</feature>
<comment type="caution">
    <text evidence="10">The sequence shown here is derived from an EMBL/GenBank/DDBJ whole genome shotgun (WGS) entry which is preliminary data.</text>
</comment>
<dbReference type="Pfam" id="PF00955">
    <property type="entry name" value="HCO3_cotransp"/>
    <property type="match status" value="3"/>
</dbReference>
<evidence type="ECO:0000256" key="6">
    <source>
        <dbReference type="ARBA" id="ARBA00022989"/>
    </source>
</evidence>
<evidence type="ECO:0000256" key="7">
    <source>
        <dbReference type="ARBA" id="ARBA00023136"/>
    </source>
</evidence>
<organism evidence="10 11">
    <name type="scientific">Salix koriyanagi</name>
    <dbReference type="NCBI Taxonomy" id="2511006"/>
    <lineage>
        <taxon>Eukaryota</taxon>
        <taxon>Viridiplantae</taxon>
        <taxon>Streptophyta</taxon>
        <taxon>Embryophyta</taxon>
        <taxon>Tracheophyta</taxon>
        <taxon>Spermatophyta</taxon>
        <taxon>Magnoliopsida</taxon>
        <taxon>eudicotyledons</taxon>
        <taxon>Gunneridae</taxon>
        <taxon>Pentapetalae</taxon>
        <taxon>rosids</taxon>
        <taxon>fabids</taxon>
        <taxon>Malpighiales</taxon>
        <taxon>Salicaceae</taxon>
        <taxon>Saliceae</taxon>
        <taxon>Salix</taxon>
    </lineage>
</organism>
<feature type="transmembrane region" description="Helical" evidence="8">
    <location>
        <begin position="236"/>
        <end position="256"/>
    </location>
</feature>
<sequence length="581" mass="65684">MESMKRPFKGITKDARGRIGCYKDDWVGGLCSGFRILAPTFYIFFASALPVIAFGEQLSRDTDGSLSTVETLASTAICGIIHSVFGGQPLLILGVAEPTVIMYTYLYTFSEGREELGEEIIPSLGWLGVISEFDIPKDENPKLEKHQFQWLYANGLLSVIFSFGVLFTSLKSRRARTWRYGTGWLRVINDMLKVPLTYIFAALIPAVMIAGLYFFDHSVASQMAQQKEFNLKNPSAYHYDVFLLGLMTLICGLLGLPPSNGVLPQSPMHTKSLAVLRRQLIRKKMVKRAKECIGLKASNSEIYGSMQAVFLEMDASSPDVSVHDLEDLKQAVMKADEGGDDLNKFDPEKHIDEYLPVRVNEQRMSNLLQSTLVGASMGALPLIKKIPTSVLWGYFAYMAIDSLPGNQFWERMLLLFVTPSRRYKVLEGFHASFVELVPFKQIAIFTIFQLVYFLICFGVTWIPIAGILFPLPFFILIGIRQRILPKLFDPDHLQELDADEYEEMAGAKPRSLSLREREAPDVGSDGGADDFYDAEILDEMTTNRGELKLRTSSLKEERFHQARNTYLLCPEAIFFFQKYLW</sequence>
<evidence type="ECO:0000256" key="4">
    <source>
        <dbReference type="ARBA" id="ARBA00022681"/>
    </source>
</evidence>
<keyword evidence="5 8" id="KW-0812">Transmembrane</keyword>
<name>A0A9Q0ZT23_9ROSI</name>
<dbReference type="PANTHER" id="PTHR11453:SF131">
    <property type="entry name" value="BORON TRANSPORTER 7-RELATED"/>
    <property type="match status" value="1"/>
</dbReference>
<evidence type="ECO:0000256" key="5">
    <source>
        <dbReference type="ARBA" id="ARBA00022692"/>
    </source>
</evidence>
<dbReference type="Gene3D" id="1.10.287.570">
    <property type="entry name" value="Helical hairpin bin"/>
    <property type="match status" value="1"/>
</dbReference>
<feature type="domain" description="Bicarbonate transporter-like transmembrane" evidence="9">
    <location>
        <begin position="357"/>
        <end position="499"/>
    </location>
</feature>
<evidence type="ECO:0000256" key="3">
    <source>
        <dbReference type="ARBA" id="ARBA00022448"/>
    </source>
</evidence>
<dbReference type="FunFam" id="1.10.287.570:FF:000004">
    <property type="entry name" value="probable boron transporter 2"/>
    <property type="match status" value="1"/>
</dbReference>
<protein>
    <submittedName>
        <fullName evidence="10">ANION EXCHANGE PROTEIN</fullName>
    </submittedName>
</protein>
<gene>
    <name evidence="10" type="ORF">OIU74_028208</name>
</gene>
<feature type="transmembrane region" description="Helical" evidence="8">
    <location>
        <begin position="150"/>
        <end position="170"/>
    </location>
</feature>
<dbReference type="GO" id="GO:0005452">
    <property type="term" value="F:solute:inorganic anion antiporter activity"/>
    <property type="evidence" value="ECO:0007669"/>
    <property type="project" value="InterPro"/>
</dbReference>
<dbReference type="PANTHER" id="PTHR11453">
    <property type="entry name" value="ANION EXCHANGE PROTEIN"/>
    <property type="match status" value="1"/>
</dbReference>
<evidence type="ECO:0000256" key="8">
    <source>
        <dbReference type="SAM" id="Phobius"/>
    </source>
</evidence>
<feature type="transmembrane region" description="Helical" evidence="8">
    <location>
        <begin position="450"/>
        <end position="477"/>
    </location>
</feature>
<dbReference type="AlphaFoldDB" id="A0A9Q0ZT23"/>
<keyword evidence="4" id="KW-0406">Ion transport</keyword>
<dbReference type="InterPro" id="IPR003020">
    <property type="entry name" value="HCO3_transpt_euk"/>
</dbReference>
<accession>A0A9Q0ZT23</accession>
<evidence type="ECO:0000313" key="11">
    <source>
        <dbReference type="Proteomes" id="UP001151752"/>
    </source>
</evidence>
<dbReference type="GO" id="GO:0005886">
    <property type="term" value="C:plasma membrane"/>
    <property type="evidence" value="ECO:0007669"/>
    <property type="project" value="TreeGrafter"/>
</dbReference>
<proteinExistence type="inferred from homology"/>
<evidence type="ECO:0000256" key="1">
    <source>
        <dbReference type="ARBA" id="ARBA00004141"/>
    </source>
</evidence>
<feature type="domain" description="Bicarbonate transporter-like transmembrane" evidence="9">
    <location>
        <begin position="178"/>
        <end position="278"/>
    </location>
</feature>
<comment type="similarity">
    <text evidence="2">Belongs to the anion exchanger (TC 2.A.31.3) family.</text>
</comment>
<feature type="domain" description="Bicarbonate transporter-like transmembrane" evidence="9">
    <location>
        <begin position="6"/>
        <end position="112"/>
    </location>
</feature>
<keyword evidence="6 8" id="KW-1133">Transmembrane helix</keyword>
<reference evidence="10" key="2">
    <citation type="journal article" date="2023" name="Int. J. Mol. Sci.">
        <title>De Novo Assembly and Annotation of 11 Diverse Shrub Willow (Salix) Genomes Reveals Novel Gene Organization in Sex-Linked Regions.</title>
        <authorList>
            <person name="Hyden B."/>
            <person name="Feng K."/>
            <person name="Yates T.B."/>
            <person name="Jawdy S."/>
            <person name="Cereghino C."/>
            <person name="Smart L.B."/>
            <person name="Muchero W."/>
        </authorList>
    </citation>
    <scope>NUCLEOTIDE SEQUENCE</scope>
    <source>
        <tissue evidence="10">Shoot tip</tissue>
    </source>
</reference>
<evidence type="ECO:0000256" key="2">
    <source>
        <dbReference type="ARBA" id="ARBA00006262"/>
    </source>
</evidence>